<keyword evidence="8" id="KW-0966">Cell projection</keyword>
<keyword evidence="4 7" id="KW-0812">Transmembrane</keyword>
<keyword evidence="5 7" id="KW-1133">Transmembrane helix</keyword>
<dbReference type="PIRSF" id="PIRSF004669">
    <property type="entry name" value="FliQ"/>
    <property type="match status" value="1"/>
</dbReference>
<evidence type="ECO:0000313" key="9">
    <source>
        <dbReference type="Proteomes" id="UP000252355"/>
    </source>
</evidence>
<feature type="transmembrane region" description="Helical" evidence="7">
    <location>
        <begin position="51"/>
        <end position="70"/>
    </location>
</feature>
<evidence type="ECO:0000256" key="1">
    <source>
        <dbReference type="ARBA" id="ARBA00004651"/>
    </source>
</evidence>
<dbReference type="InterPro" id="IPR002191">
    <property type="entry name" value="Bac_export_3"/>
</dbReference>
<dbReference type="PANTHER" id="PTHR34040:SF2">
    <property type="entry name" value="FLAGELLAR BIOSYNTHETIC PROTEIN FLIQ"/>
    <property type="match status" value="1"/>
</dbReference>
<evidence type="ECO:0000256" key="4">
    <source>
        <dbReference type="ARBA" id="ARBA00022692"/>
    </source>
</evidence>
<keyword evidence="8" id="KW-0282">Flagellum</keyword>
<keyword evidence="6 7" id="KW-0472">Membrane</keyword>
<dbReference type="PANTHER" id="PTHR34040">
    <property type="entry name" value="FLAGELLAR BIOSYNTHETIC PROTEIN FLIQ"/>
    <property type="match status" value="1"/>
</dbReference>
<keyword evidence="3" id="KW-1003">Cell membrane</keyword>
<evidence type="ECO:0000256" key="6">
    <source>
        <dbReference type="ARBA" id="ARBA00023136"/>
    </source>
</evidence>
<comment type="subcellular location">
    <subcellularLocation>
        <location evidence="1">Cell membrane</location>
        <topology evidence="1">Multi-pass membrane protein</topology>
    </subcellularLocation>
</comment>
<evidence type="ECO:0000256" key="3">
    <source>
        <dbReference type="ARBA" id="ARBA00022475"/>
    </source>
</evidence>
<name>A0A367ZBP2_9BACT</name>
<comment type="caution">
    <text evidence="8">The sequence shown here is derived from an EMBL/GenBank/DDBJ whole genome shotgun (WGS) entry which is preliminary data.</text>
</comment>
<dbReference type="GO" id="GO:0009306">
    <property type="term" value="P:protein secretion"/>
    <property type="evidence" value="ECO:0007669"/>
    <property type="project" value="InterPro"/>
</dbReference>
<dbReference type="Proteomes" id="UP000252355">
    <property type="component" value="Unassembled WGS sequence"/>
</dbReference>
<accession>A0A367ZBP2</accession>
<organism evidence="8 9">
    <name type="scientific">Candidatus Ozemobacter sibiricus</name>
    <dbReference type="NCBI Taxonomy" id="2268124"/>
    <lineage>
        <taxon>Bacteria</taxon>
        <taxon>Candidatus Ozemobacteria</taxon>
        <taxon>Candidatus Ozemobacterales</taxon>
        <taxon>Candidatus Ozemobacteraceae</taxon>
        <taxon>Candidatus Ozemobacter</taxon>
    </lineage>
</organism>
<evidence type="ECO:0000256" key="7">
    <source>
        <dbReference type="SAM" id="Phobius"/>
    </source>
</evidence>
<proteinExistence type="inferred from homology"/>
<dbReference type="GO" id="GO:0005886">
    <property type="term" value="C:plasma membrane"/>
    <property type="evidence" value="ECO:0007669"/>
    <property type="project" value="UniProtKB-SubCell"/>
</dbReference>
<feature type="transmembrane region" description="Helical" evidence="7">
    <location>
        <begin position="15"/>
        <end position="39"/>
    </location>
</feature>
<evidence type="ECO:0000256" key="2">
    <source>
        <dbReference type="ARBA" id="ARBA00006156"/>
    </source>
</evidence>
<dbReference type="EMBL" id="QOQW01000041">
    <property type="protein sequence ID" value="RCK75267.1"/>
    <property type="molecule type" value="Genomic_DNA"/>
</dbReference>
<keyword evidence="8" id="KW-0969">Cilium</keyword>
<reference evidence="8 9" key="1">
    <citation type="submission" date="2018-05" db="EMBL/GenBank/DDBJ databases">
        <title>A metagenomic window into the 2 km-deep terrestrial subsurface aquifer revealed taxonomically and functionally diverse microbial community comprising novel uncultured bacterial lineages.</title>
        <authorList>
            <person name="Kadnikov V.V."/>
            <person name="Mardanov A.V."/>
            <person name="Beletsky A.V."/>
            <person name="Banks D."/>
            <person name="Pimenov N.V."/>
            <person name="Frank Y.A."/>
            <person name="Karnachuk O.V."/>
            <person name="Ravin N.V."/>
        </authorList>
    </citation>
    <scope>NUCLEOTIDE SEQUENCE [LARGE SCALE GENOMIC DNA]</scope>
    <source>
        <strain evidence="8">BY5</strain>
    </source>
</reference>
<dbReference type="PRINTS" id="PR00952">
    <property type="entry name" value="TYPE3IMQPROT"/>
</dbReference>
<sequence length="89" mass="9874">MTEFTFLELLKDTMFLAFLLSLPMLAISTLVGVIISVIQTATSIQDQSLSFIPKLLATVASLVAFGPWMLSLLMQFTFRLLSGLQNFAR</sequence>
<dbReference type="AlphaFoldDB" id="A0A367ZBP2"/>
<comment type="similarity">
    <text evidence="2">Belongs to the FliQ/MopD/SpaQ family.</text>
</comment>
<evidence type="ECO:0000313" key="8">
    <source>
        <dbReference type="EMBL" id="RCK75267.1"/>
    </source>
</evidence>
<gene>
    <name evidence="8" type="ORF">OZSIB_4351</name>
</gene>
<dbReference type="Pfam" id="PF01313">
    <property type="entry name" value="Bac_export_3"/>
    <property type="match status" value="1"/>
</dbReference>
<evidence type="ECO:0000256" key="5">
    <source>
        <dbReference type="ARBA" id="ARBA00022989"/>
    </source>
</evidence>
<protein>
    <submittedName>
        <fullName evidence="8">Flagellar biosynthesis protein FliQ</fullName>
    </submittedName>
</protein>